<proteinExistence type="predicted"/>
<dbReference type="Pfam" id="PF04079">
    <property type="entry name" value="SMC_ScpB"/>
    <property type="match status" value="1"/>
</dbReference>
<comment type="caution">
    <text evidence="5">The sequence shown here is derived from an EMBL/GenBank/DDBJ whole genome shotgun (WGS) entry which is preliminary data.</text>
</comment>
<dbReference type="InterPro" id="IPR036390">
    <property type="entry name" value="WH_DNA-bd_sf"/>
</dbReference>
<evidence type="ECO:0000313" key="6">
    <source>
        <dbReference type="Proteomes" id="UP000245793"/>
    </source>
</evidence>
<evidence type="ECO:0000256" key="3">
    <source>
        <dbReference type="ARBA" id="ARBA00022829"/>
    </source>
</evidence>
<dbReference type="PANTHER" id="PTHR34298:SF2">
    <property type="entry name" value="SEGREGATION AND CONDENSATION PROTEIN B"/>
    <property type="match status" value="1"/>
</dbReference>
<name>A0A2U1E2L5_9FIRM</name>
<dbReference type="AlphaFoldDB" id="A0A2U1E2L5"/>
<evidence type="ECO:0000256" key="1">
    <source>
        <dbReference type="ARBA" id="ARBA00022490"/>
    </source>
</evidence>
<dbReference type="EMBL" id="QEKV01000006">
    <property type="protein sequence ID" value="PVY94196.1"/>
    <property type="molecule type" value="Genomic_DNA"/>
</dbReference>
<dbReference type="RefSeq" id="WP_116480259.1">
    <property type="nucleotide sequence ID" value="NZ_JBKYKF010000009.1"/>
</dbReference>
<dbReference type="InterPro" id="IPR036388">
    <property type="entry name" value="WH-like_DNA-bd_sf"/>
</dbReference>
<dbReference type="Gene3D" id="1.10.10.10">
    <property type="entry name" value="Winged helix-like DNA-binding domain superfamily/Winged helix DNA-binding domain"/>
    <property type="match status" value="2"/>
</dbReference>
<sequence length="195" mass="22143">MDNLYLKNSIEALIFAWGDSIEVKEIANFFEVEISKVKKIIEELKTDYSERGIRLQVAGGLVTFSTNPEYGESIKSFGIQVLKKNITEANMETLSVIAYLGPTTKAVVDNVRGVNSDGSIQNLLKNELIYEVGRLKAPGKPFVYKVTDKFLMTFNIDSLDDLPPLMDRDEIKEKLKFTEIKDEDIDFIMDTEEDE</sequence>
<keyword evidence="2" id="KW-0132">Cell division</keyword>
<reference evidence="5 6" key="1">
    <citation type="submission" date="2018-04" db="EMBL/GenBank/DDBJ databases">
        <title>Genomic Encyclopedia of Type Strains, Phase IV (KMG-IV): sequencing the most valuable type-strain genomes for metagenomic binning, comparative biology and taxonomic classification.</title>
        <authorList>
            <person name="Goeker M."/>
        </authorList>
    </citation>
    <scope>NUCLEOTIDE SEQUENCE [LARGE SCALE GENOMIC DNA]</scope>
    <source>
        <strain evidence="5 6">DSM 20705</strain>
    </source>
</reference>
<keyword evidence="1" id="KW-0963">Cytoplasm</keyword>
<keyword evidence="6" id="KW-1185">Reference proteome</keyword>
<dbReference type="InterPro" id="IPR005234">
    <property type="entry name" value="ScpB_csome_segregation"/>
</dbReference>
<evidence type="ECO:0000313" key="5">
    <source>
        <dbReference type="EMBL" id="PVY94196.1"/>
    </source>
</evidence>
<dbReference type="SUPFAM" id="SSF46785">
    <property type="entry name" value="Winged helix' DNA-binding domain"/>
    <property type="match status" value="2"/>
</dbReference>
<dbReference type="GO" id="GO:0051301">
    <property type="term" value="P:cell division"/>
    <property type="evidence" value="ECO:0007669"/>
    <property type="project" value="UniProtKB-KW"/>
</dbReference>
<dbReference type="PANTHER" id="PTHR34298">
    <property type="entry name" value="SEGREGATION AND CONDENSATION PROTEIN B"/>
    <property type="match status" value="1"/>
</dbReference>
<dbReference type="NCBIfam" id="TIGR00281">
    <property type="entry name" value="SMC-Scp complex subunit ScpB"/>
    <property type="match status" value="1"/>
</dbReference>
<dbReference type="PIRSF" id="PIRSF019345">
    <property type="entry name" value="ScpB"/>
    <property type="match status" value="1"/>
</dbReference>
<evidence type="ECO:0000256" key="4">
    <source>
        <dbReference type="ARBA" id="ARBA00023306"/>
    </source>
</evidence>
<gene>
    <name evidence="5" type="ORF">C7381_10669</name>
</gene>
<dbReference type="GO" id="GO:0051304">
    <property type="term" value="P:chromosome separation"/>
    <property type="evidence" value="ECO:0007669"/>
    <property type="project" value="InterPro"/>
</dbReference>
<dbReference type="Proteomes" id="UP000245793">
    <property type="component" value="Unassembled WGS sequence"/>
</dbReference>
<keyword evidence="3" id="KW-0159">Chromosome partition</keyword>
<evidence type="ECO:0000256" key="2">
    <source>
        <dbReference type="ARBA" id="ARBA00022618"/>
    </source>
</evidence>
<accession>A0A2U1E2L5</accession>
<keyword evidence="4" id="KW-0131">Cell cycle</keyword>
<organism evidence="5 6">
    <name type="scientific">Ezakiella coagulans</name>
    <dbReference type="NCBI Taxonomy" id="46507"/>
    <lineage>
        <taxon>Bacteria</taxon>
        <taxon>Bacillati</taxon>
        <taxon>Bacillota</taxon>
        <taxon>Tissierellia</taxon>
        <taxon>Ezakiella</taxon>
    </lineage>
</organism>
<protein>
    <submittedName>
        <fullName evidence="5">Condensin subunit ScpB</fullName>
    </submittedName>
</protein>